<comment type="caution">
    <text evidence="1">The sequence shown here is derived from an EMBL/GenBank/DDBJ whole genome shotgun (WGS) entry which is preliminary data.</text>
</comment>
<dbReference type="STRING" id="1285242.A6A04_05320"/>
<protein>
    <submittedName>
        <fullName evidence="1">Uncharacterized protein</fullName>
    </submittedName>
</protein>
<dbReference type="OrthoDB" id="7358309at2"/>
<dbReference type="EMBL" id="LWQT01000077">
    <property type="protein sequence ID" value="OAN48172.1"/>
    <property type="molecule type" value="Genomic_DNA"/>
</dbReference>
<reference evidence="1 2" key="1">
    <citation type="submission" date="2016-04" db="EMBL/GenBank/DDBJ databases">
        <title>Draft genome sequence of freshwater magnetotactic bacteria Magnetospirillum marisnigri SP-1 and Magnetospirillum moscoviense BB-1.</title>
        <authorList>
            <person name="Koziaeva V."/>
            <person name="Dziuba M.V."/>
            <person name="Ivanov T.M."/>
            <person name="Kuznetsov B."/>
            <person name="Grouzdev D.S."/>
        </authorList>
    </citation>
    <scope>NUCLEOTIDE SEQUENCE [LARGE SCALE GENOMIC DNA]</scope>
    <source>
        <strain evidence="1 2">SP-1</strain>
    </source>
</reference>
<accession>A0A178MHI3</accession>
<keyword evidence="2" id="KW-1185">Reference proteome</keyword>
<evidence type="ECO:0000313" key="2">
    <source>
        <dbReference type="Proteomes" id="UP000078428"/>
    </source>
</evidence>
<dbReference type="AlphaFoldDB" id="A0A178MHI3"/>
<sequence>MVQSLIAALREEKKRLDAQLDEALHTFAEYEEGMNIRWQTADPAARQELMAERSRVEEELGIVALVLRLDEIREELEAAEASRVA</sequence>
<proteinExistence type="predicted"/>
<dbReference type="RefSeq" id="WP_068494454.1">
    <property type="nucleotide sequence ID" value="NZ_LWQT01000077.1"/>
</dbReference>
<name>A0A178MHI3_9PROT</name>
<dbReference type="Proteomes" id="UP000078428">
    <property type="component" value="Unassembled WGS sequence"/>
</dbReference>
<organism evidence="1 2">
    <name type="scientific">Paramagnetospirillum marisnigri</name>
    <dbReference type="NCBI Taxonomy" id="1285242"/>
    <lineage>
        <taxon>Bacteria</taxon>
        <taxon>Pseudomonadati</taxon>
        <taxon>Pseudomonadota</taxon>
        <taxon>Alphaproteobacteria</taxon>
        <taxon>Rhodospirillales</taxon>
        <taxon>Magnetospirillaceae</taxon>
        <taxon>Paramagnetospirillum</taxon>
    </lineage>
</organism>
<gene>
    <name evidence="1" type="ORF">A6A04_05320</name>
</gene>
<evidence type="ECO:0000313" key="1">
    <source>
        <dbReference type="EMBL" id="OAN48172.1"/>
    </source>
</evidence>